<evidence type="ECO:0000313" key="18">
    <source>
        <dbReference type="Proteomes" id="UP001595791"/>
    </source>
</evidence>
<dbReference type="Pfam" id="PF01584">
    <property type="entry name" value="CheW"/>
    <property type="match status" value="1"/>
</dbReference>
<evidence type="ECO:0000256" key="1">
    <source>
        <dbReference type="ARBA" id="ARBA00000085"/>
    </source>
</evidence>
<dbReference type="PRINTS" id="PR00344">
    <property type="entry name" value="BCTRLSENSOR"/>
</dbReference>
<keyword evidence="8" id="KW-0418">Kinase</keyword>
<dbReference type="PROSITE" id="PS50851">
    <property type="entry name" value="CHEW"/>
    <property type="match status" value="1"/>
</dbReference>
<dbReference type="InterPro" id="IPR005467">
    <property type="entry name" value="His_kinase_dom"/>
</dbReference>
<keyword evidence="9" id="KW-0067">ATP-binding</keyword>
<dbReference type="SUPFAM" id="SSF47226">
    <property type="entry name" value="Histidine-containing phosphotransfer domain, HPT domain"/>
    <property type="match status" value="1"/>
</dbReference>
<evidence type="ECO:0000256" key="4">
    <source>
        <dbReference type="ARBA" id="ARBA00022500"/>
    </source>
</evidence>
<dbReference type="InterPro" id="IPR004105">
    <property type="entry name" value="CheA-like_dim"/>
</dbReference>
<dbReference type="Proteomes" id="UP001595791">
    <property type="component" value="Unassembled WGS sequence"/>
</dbReference>
<evidence type="ECO:0000259" key="16">
    <source>
        <dbReference type="PROSITE" id="PS50894"/>
    </source>
</evidence>
<dbReference type="InterPro" id="IPR008207">
    <property type="entry name" value="Sig_transdc_His_kin_Hpt_dom"/>
</dbReference>
<keyword evidence="6 17" id="KW-0808">Transferase</keyword>
<keyword evidence="18" id="KW-1185">Reference proteome</keyword>
<protein>
    <recommendedName>
        <fullName evidence="3">Chemotaxis protein CheA</fullName>
        <ecNumber evidence="2">2.7.13.3</ecNumber>
    </recommendedName>
</protein>
<dbReference type="InterPro" id="IPR036890">
    <property type="entry name" value="HATPase_C_sf"/>
</dbReference>
<accession>A0ABV8MKV3</accession>
<dbReference type="PANTHER" id="PTHR43395">
    <property type="entry name" value="SENSOR HISTIDINE KINASE CHEA"/>
    <property type="match status" value="1"/>
</dbReference>
<feature type="compositionally biased region" description="Basic and acidic residues" evidence="13">
    <location>
        <begin position="321"/>
        <end position="333"/>
    </location>
</feature>
<evidence type="ECO:0000256" key="12">
    <source>
        <dbReference type="PROSITE-ProRule" id="PRU00110"/>
    </source>
</evidence>
<sequence length="722" mass="77974">MESNDLMSAALAVFRDEAADLIAQMEALLLRQEAGLCSEEDLHALFRCAHTIKGSAGLFGLDEVVRFTHVVENVLARVRDATIQFSSELVSVLLQCQDHIAGLIAAGLGGEIADSERSDQLIIQLIPWASASETVAPAAAPGLAQPAGGSDFGMFGSDCWHLSLRFSPEVLCNGMDPLRFIKYLAHYGRISHLETITDHLPTLDQADPEQCYLGFELALQSQASLEEIEAVFEFYGETLKLTCIPPHSQVGTYLALMNSLPEDKKRLGEILVACGSLTSWELEEALREPAGEEPVSRLSETPVDPAVAPVSGGTSAAAPQRRSDDVRGNEAKSVKVPADRLDALIDRVGELVIAGASTHAQATRSRQPELQESASLLLSLVEDIRDMALRLRMVAIGEVFSRFPRVVRDVSKELDKQIDLKISGAETELDKSMVDKVGEPLMHLLRNAMDHGIEPAEVRRARGKPEHGTVSLNAYHESGAIMIEVVDDGGGLDPDKILKKAIDKGIVAEGANLSQQDIYQLILAPGFSTAEQVTNLSGRGVGMDVVKSNVEALRGTLDIQSELGRGTTMRLCLPLTLAIIDGFHVGVGDSQFIVPLDMVVECVELPPGLDQVDYMEQRGVALPFVRLRELFGERGRAHPRPRVVIVRFAGKRIGLVVDRIYGKCQTVIKPLGPLFQHVPCVSGSTILGDGDVALILDILQLLQEVVANEGQGGHKPALALSA</sequence>
<evidence type="ECO:0000259" key="14">
    <source>
        <dbReference type="PROSITE" id="PS50109"/>
    </source>
</evidence>
<dbReference type="Gene3D" id="1.20.120.160">
    <property type="entry name" value="HPT domain"/>
    <property type="match status" value="1"/>
</dbReference>
<dbReference type="InterPro" id="IPR036097">
    <property type="entry name" value="HisK_dim/P_sf"/>
</dbReference>
<dbReference type="InterPro" id="IPR051315">
    <property type="entry name" value="Bact_Chemotaxis_CheA"/>
</dbReference>
<organism evidence="17 18">
    <name type="scientific">Chitinimonas lacunae</name>
    <dbReference type="NCBI Taxonomy" id="1963018"/>
    <lineage>
        <taxon>Bacteria</taxon>
        <taxon>Pseudomonadati</taxon>
        <taxon>Pseudomonadota</taxon>
        <taxon>Betaproteobacteria</taxon>
        <taxon>Neisseriales</taxon>
        <taxon>Chitinibacteraceae</taxon>
        <taxon>Chitinimonas</taxon>
    </lineage>
</organism>
<gene>
    <name evidence="17" type="ORF">ACFOW7_00905</name>
</gene>
<dbReference type="SMART" id="SM00260">
    <property type="entry name" value="CheW"/>
    <property type="match status" value="1"/>
</dbReference>
<comment type="function">
    <text evidence="11">Involved in the transmission of sensory signals from the chemoreceptors to the flagellar motors. CheA is autophosphorylated; it can transfer its phosphate group to either CheB or CheY.</text>
</comment>
<dbReference type="Pfam" id="PF02518">
    <property type="entry name" value="HATPase_c"/>
    <property type="match status" value="1"/>
</dbReference>
<evidence type="ECO:0000256" key="3">
    <source>
        <dbReference type="ARBA" id="ARBA00021495"/>
    </source>
</evidence>
<comment type="catalytic activity">
    <reaction evidence="1">
        <text>ATP + protein L-histidine = ADP + protein N-phospho-L-histidine.</text>
        <dbReference type="EC" id="2.7.13.3"/>
    </reaction>
</comment>
<feature type="modified residue" description="Phosphohistidine" evidence="12">
    <location>
        <position position="50"/>
    </location>
</feature>
<dbReference type="Pfam" id="PF01627">
    <property type="entry name" value="Hpt"/>
    <property type="match status" value="1"/>
</dbReference>
<dbReference type="InterPro" id="IPR003594">
    <property type="entry name" value="HATPase_dom"/>
</dbReference>
<proteinExistence type="predicted"/>
<evidence type="ECO:0000256" key="11">
    <source>
        <dbReference type="ARBA" id="ARBA00035100"/>
    </source>
</evidence>
<keyword evidence="5 12" id="KW-0597">Phosphoprotein</keyword>
<feature type="domain" description="Histidine kinase" evidence="14">
    <location>
        <begin position="329"/>
        <end position="577"/>
    </location>
</feature>
<dbReference type="InterPro" id="IPR036641">
    <property type="entry name" value="HPT_dom_sf"/>
</dbReference>
<dbReference type="SMART" id="SM00073">
    <property type="entry name" value="HPT"/>
    <property type="match status" value="1"/>
</dbReference>
<keyword evidence="4" id="KW-0145">Chemotaxis</keyword>
<evidence type="ECO:0000313" key="17">
    <source>
        <dbReference type="EMBL" id="MFC4157904.1"/>
    </source>
</evidence>
<dbReference type="InterPro" id="IPR037006">
    <property type="entry name" value="CheA-like_homodim_sf"/>
</dbReference>
<evidence type="ECO:0000256" key="5">
    <source>
        <dbReference type="ARBA" id="ARBA00022553"/>
    </source>
</evidence>
<dbReference type="PANTHER" id="PTHR43395:SF10">
    <property type="entry name" value="CHEMOTAXIS PROTEIN CHEA"/>
    <property type="match status" value="1"/>
</dbReference>
<keyword evidence="10" id="KW-0902">Two-component regulatory system</keyword>
<keyword evidence="7" id="KW-0547">Nucleotide-binding</keyword>
<dbReference type="Gene3D" id="1.10.287.560">
    <property type="entry name" value="Histidine kinase CheA-like, homodimeric domain"/>
    <property type="match status" value="1"/>
</dbReference>
<feature type="region of interest" description="Disordered" evidence="13">
    <location>
        <begin position="288"/>
        <end position="333"/>
    </location>
</feature>
<dbReference type="InterPro" id="IPR002545">
    <property type="entry name" value="CheW-lke_dom"/>
</dbReference>
<comment type="caution">
    <text evidence="17">The sequence shown here is derived from an EMBL/GenBank/DDBJ whole genome shotgun (WGS) entry which is preliminary data.</text>
</comment>
<dbReference type="CDD" id="cd00088">
    <property type="entry name" value="HPT"/>
    <property type="match status" value="1"/>
</dbReference>
<dbReference type="GO" id="GO:0004673">
    <property type="term" value="F:protein histidine kinase activity"/>
    <property type="evidence" value="ECO:0007669"/>
    <property type="project" value="UniProtKB-EC"/>
</dbReference>
<dbReference type="Gene3D" id="2.30.30.40">
    <property type="entry name" value="SH3 Domains"/>
    <property type="match status" value="1"/>
</dbReference>
<feature type="domain" description="HPt" evidence="16">
    <location>
        <begin position="3"/>
        <end position="107"/>
    </location>
</feature>
<dbReference type="Pfam" id="PF02895">
    <property type="entry name" value="H-kinase_dim"/>
    <property type="match status" value="1"/>
</dbReference>
<dbReference type="SMART" id="SM01231">
    <property type="entry name" value="H-kinase_dim"/>
    <property type="match status" value="1"/>
</dbReference>
<dbReference type="SMART" id="SM00387">
    <property type="entry name" value="HATPase_c"/>
    <property type="match status" value="1"/>
</dbReference>
<feature type="domain" description="CheW-like" evidence="15">
    <location>
        <begin position="569"/>
        <end position="707"/>
    </location>
</feature>
<evidence type="ECO:0000256" key="7">
    <source>
        <dbReference type="ARBA" id="ARBA00022741"/>
    </source>
</evidence>
<evidence type="ECO:0000256" key="2">
    <source>
        <dbReference type="ARBA" id="ARBA00012438"/>
    </source>
</evidence>
<dbReference type="SUPFAM" id="SSF55874">
    <property type="entry name" value="ATPase domain of HSP90 chaperone/DNA topoisomerase II/histidine kinase"/>
    <property type="match status" value="1"/>
</dbReference>
<evidence type="ECO:0000256" key="13">
    <source>
        <dbReference type="SAM" id="MobiDB-lite"/>
    </source>
</evidence>
<dbReference type="PROSITE" id="PS50894">
    <property type="entry name" value="HPT"/>
    <property type="match status" value="1"/>
</dbReference>
<dbReference type="Gene3D" id="3.30.565.10">
    <property type="entry name" value="Histidine kinase-like ATPase, C-terminal domain"/>
    <property type="match status" value="1"/>
</dbReference>
<evidence type="ECO:0000256" key="6">
    <source>
        <dbReference type="ARBA" id="ARBA00022679"/>
    </source>
</evidence>
<dbReference type="RefSeq" id="WP_378160042.1">
    <property type="nucleotide sequence ID" value="NZ_JBHSBU010000001.1"/>
</dbReference>
<dbReference type="CDD" id="cd16916">
    <property type="entry name" value="HATPase_CheA-like"/>
    <property type="match status" value="1"/>
</dbReference>
<dbReference type="EMBL" id="JBHSBU010000001">
    <property type="protein sequence ID" value="MFC4157904.1"/>
    <property type="molecule type" value="Genomic_DNA"/>
</dbReference>
<evidence type="ECO:0000259" key="15">
    <source>
        <dbReference type="PROSITE" id="PS50851"/>
    </source>
</evidence>
<dbReference type="SUPFAM" id="SSF50341">
    <property type="entry name" value="CheW-like"/>
    <property type="match status" value="1"/>
</dbReference>
<evidence type="ECO:0000256" key="10">
    <source>
        <dbReference type="ARBA" id="ARBA00023012"/>
    </source>
</evidence>
<dbReference type="EC" id="2.7.13.3" evidence="2"/>
<dbReference type="PROSITE" id="PS50109">
    <property type="entry name" value="HIS_KIN"/>
    <property type="match status" value="1"/>
</dbReference>
<reference evidence="18" key="1">
    <citation type="journal article" date="2019" name="Int. J. Syst. Evol. Microbiol.">
        <title>The Global Catalogue of Microorganisms (GCM) 10K type strain sequencing project: providing services to taxonomists for standard genome sequencing and annotation.</title>
        <authorList>
            <consortium name="The Broad Institute Genomics Platform"/>
            <consortium name="The Broad Institute Genome Sequencing Center for Infectious Disease"/>
            <person name="Wu L."/>
            <person name="Ma J."/>
        </authorList>
    </citation>
    <scope>NUCLEOTIDE SEQUENCE [LARGE SCALE GENOMIC DNA]</scope>
    <source>
        <strain evidence="18">LMG 29894</strain>
    </source>
</reference>
<name>A0ABV8MKV3_9NEIS</name>
<evidence type="ECO:0000256" key="8">
    <source>
        <dbReference type="ARBA" id="ARBA00022777"/>
    </source>
</evidence>
<dbReference type="InterPro" id="IPR036061">
    <property type="entry name" value="CheW-like_dom_sf"/>
</dbReference>
<evidence type="ECO:0000256" key="9">
    <source>
        <dbReference type="ARBA" id="ARBA00022840"/>
    </source>
</evidence>
<dbReference type="SUPFAM" id="SSF47384">
    <property type="entry name" value="Homodimeric domain of signal transducing histidine kinase"/>
    <property type="match status" value="1"/>
</dbReference>
<dbReference type="InterPro" id="IPR004358">
    <property type="entry name" value="Sig_transdc_His_kin-like_C"/>
</dbReference>